<comment type="caution">
    <text evidence="3">The sequence shown here is derived from an EMBL/GenBank/DDBJ whole genome shotgun (WGS) entry which is preliminary data.</text>
</comment>
<evidence type="ECO:0000313" key="4">
    <source>
        <dbReference type="Proteomes" id="UP001155240"/>
    </source>
</evidence>
<evidence type="ECO:0000313" key="3">
    <source>
        <dbReference type="EMBL" id="MCM6764394.1"/>
    </source>
</evidence>
<organism evidence="3 4">
    <name type="scientific">Rathayibacter rubneri</name>
    <dbReference type="NCBI Taxonomy" id="2950106"/>
    <lineage>
        <taxon>Bacteria</taxon>
        <taxon>Bacillati</taxon>
        <taxon>Actinomycetota</taxon>
        <taxon>Actinomycetes</taxon>
        <taxon>Micrococcales</taxon>
        <taxon>Microbacteriaceae</taxon>
        <taxon>Rathayibacter</taxon>
    </lineage>
</organism>
<dbReference type="EMBL" id="JAMRYM010000149">
    <property type="protein sequence ID" value="MCM6764394.1"/>
    <property type="molecule type" value="Genomic_DNA"/>
</dbReference>
<keyword evidence="4" id="KW-1185">Reference proteome</keyword>
<reference evidence="3" key="1">
    <citation type="submission" date="2022-06" db="EMBL/GenBank/DDBJ databases">
        <title>Whole genome shotgun sequencing (WGS) of Rathayibacter sp. ZW T2_19, isolated from stored onions (Allium cepa).</title>
        <authorList>
            <person name="Stoll D.A."/>
            <person name="Huch M."/>
        </authorList>
    </citation>
    <scope>NUCLEOTIDE SEQUENCE</scope>
    <source>
        <strain evidence="3">ZW T2_19</strain>
    </source>
</reference>
<feature type="signal peptide" evidence="2">
    <location>
        <begin position="1"/>
        <end position="22"/>
    </location>
</feature>
<keyword evidence="2" id="KW-0732">Signal</keyword>
<feature type="chain" id="PRO_5040918977" description="Lipoprotein" evidence="2">
    <location>
        <begin position="23"/>
        <end position="256"/>
    </location>
</feature>
<name>A0A9X2E129_9MICO</name>
<dbReference type="RefSeq" id="WP_251948374.1">
    <property type="nucleotide sequence ID" value="NZ_JAMRYM010000149.1"/>
</dbReference>
<dbReference type="PROSITE" id="PS51257">
    <property type="entry name" value="PROKAR_LIPOPROTEIN"/>
    <property type="match status" value="1"/>
</dbReference>
<dbReference type="AlphaFoldDB" id="A0A9X2E129"/>
<proteinExistence type="predicted"/>
<sequence>MIRSHPALRATAVAGAVLLAVAGCTPSAPEPTATGTASATSAPTAAPTSSATSTATSTPTAIADAPAAPPALTDLVLDVDGLHTPDGTGSLIQGEPVPADAGGAALAVVDPDFCEQVWADNGVEPIGSSARWLANYPRDPASEALGGAPFWPVVDGESGPLLSLILGSPSITTDEGVGIGSPRSAVEAAYGGTAIETRSDSPDYVDAYTLLGDRSSLTFEVLKSTDLVVFAHVDPLTEEPLVLYASDGGPYSCGLV</sequence>
<dbReference type="Proteomes" id="UP001155240">
    <property type="component" value="Unassembled WGS sequence"/>
</dbReference>
<evidence type="ECO:0000256" key="1">
    <source>
        <dbReference type="SAM" id="MobiDB-lite"/>
    </source>
</evidence>
<evidence type="ECO:0008006" key="5">
    <source>
        <dbReference type="Google" id="ProtNLM"/>
    </source>
</evidence>
<feature type="region of interest" description="Disordered" evidence="1">
    <location>
        <begin position="28"/>
        <end position="66"/>
    </location>
</feature>
<protein>
    <recommendedName>
        <fullName evidence="5">Lipoprotein</fullName>
    </recommendedName>
</protein>
<gene>
    <name evidence="3" type="ORF">NB037_18420</name>
</gene>
<evidence type="ECO:0000256" key="2">
    <source>
        <dbReference type="SAM" id="SignalP"/>
    </source>
</evidence>
<accession>A0A9X2E129</accession>